<dbReference type="Proteomes" id="UP000707356">
    <property type="component" value="Unassembled WGS sequence"/>
</dbReference>
<dbReference type="EC" id="1.14.14.18" evidence="2"/>
<dbReference type="InterPro" id="IPR016084">
    <property type="entry name" value="Haem_Oase-like_multi-hlx"/>
</dbReference>
<dbReference type="PANTHER" id="PTHR10720:SF0">
    <property type="entry name" value="HEME OXYGENASE"/>
    <property type="match status" value="1"/>
</dbReference>
<dbReference type="InterPro" id="IPR018207">
    <property type="entry name" value="Haem_oxygenase_CS"/>
</dbReference>
<dbReference type="AlphaFoldDB" id="A0A951U3B8"/>
<evidence type="ECO:0000256" key="1">
    <source>
        <dbReference type="ARBA" id="ARBA00006134"/>
    </source>
</evidence>
<gene>
    <name evidence="11" type="ORF">KME07_03190</name>
</gene>
<keyword evidence="7 10" id="KW-0408">Iron</keyword>
<dbReference type="PANTHER" id="PTHR10720">
    <property type="entry name" value="HEME OXYGENASE"/>
    <property type="match status" value="1"/>
</dbReference>
<name>A0A951U3B8_9CYAN</name>
<feature type="binding site" evidence="9">
    <location>
        <position position="172"/>
    </location>
    <ligand>
        <name>heme b</name>
        <dbReference type="ChEBI" id="CHEBI:60344"/>
    </ligand>
</feature>
<dbReference type="GO" id="GO:0020037">
    <property type="term" value="F:heme binding"/>
    <property type="evidence" value="ECO:0007669"/>
    <property type="project" value="TreeGrafter"/>
</dbReference>
<keyword evidence="5 10" id="KW-0479">Metal-binding</keyword>
<keyword evidence="6" id="KW-0560">Oxidoreductase</keyword>
<evidence type="ECO:0000313" key="11">
    <source>
        <dbReference type="EMBL" id="MBW4464430.1"/>
    </source>
</evidence>
<keyword evidence="3" id="KW-0602">Photosynthesis</keyword>
<comment type="catalytic activity">
    <reaction evidence="8">
        <text>heme b + 3 reduced [NADPH--hemoprotein reductase] + 3 O2 = biliverdin IXalpha + CO + Fe(2+) + 3 oxidized [NADPH--hemoprotein reductase] + 3 H2O + H(+)</text>
        <dbReference type="Rhea" id="RHEA:21764"/>
        <dbReference type="Rhea" id="RHEA-COMP:11964"/>
        <dbReference type="Rhea" id="RHEA-COMP:11965"/>
        <dbReference type="ChEBI" id="CHEBI:15377"/>
        <dbReference type="ChEBI" id="CHEBI:15378"/>
        <dbReference type="ChEBI" id="CHEBI:15379"/>
        <dbReference type="ChEBI" id="CHEBI:17245"/>
        <dbReference type="ChEBI" id="CHEBI:29033"/>
        <dbReference type="ChEBI" id="CHEBI:57618"/>
        <dbReference type="ChEBI" id="CHEBI:57991"/>
        <dbReference type="ChEBI" id="CHEBI:58210"/>
        <dbReference type="ChEBI" id="CHEBI:60344"/>
        <dbReference type="EC" id="1.14.14.18"/>
    </reaction>
</comment>
<dbReference type="CDD" id="cd19165">
    <property type="entry name" value="HemeO"/>
    <property type="match status" value="1"/>
</dbReference>
<reference evidence="11" key="1">
    <citation type="submission" date="2021-05" db="EMBL/GenBank/DDBJ databases">
        <authorList>
            <person name="Pietrasiak N."/>
            <person name="Ward R."/>
            <person name="Stajich J.E."/>
            <person name="Kurbessoian T."/>
        </authorList>
    </citation>
    <scope>NUCLEOTIDE SEQUENCE</scope>
    <source>
        <strain evidence="11">GSE-TBD4-15B</strain>
    </source>
</reference>
<sequence length="237" mass="26843">MSNLATKLREGTKKAHTAAENMGFIKCFLKGVVEKNSYRKLVANFYFVYAAMEEQMEQHQQHPVVSKIYFPELHRKAALEQDLHYYFGANWREQIAPSTATQQYVNRIREIGNIAPELLVAHSYTRYIGDLSGGQILKGIAQRAMNLGEGEGTAFYEFEQIPDEKAFKATYRANLGEMPIDESTEDRIVAEAIDAFGANMKLFQELEGNLIKSIGQMLYNSLTRRRGRGSTELATAE</sequence>
<evidence type="ECO:0000313" key="12">
    <source>
        <dbReference type="Proteomes" id="UP000707356"/>
    </source>
</evidence>
<proteinExistence type="inferred from homology"/>
<protein>
    <recommendedName>
        <fullName evidence="2">heme oxygenase (biliverdin-producing)</fullName>
        <ecNumber evidence="2">1.14.14.18</ecNumber>
    </recommendedName>
</protein>
<dbReference type="GO" id="GO:0006788">
    <property type="term" value="P:heme oxidation"/>
    <property type="evidence" value="ECO:0007669"/>
    <property type="project" value="InterPro"/>
</dbReference>
<evidence type="ECO:0000256" key="2">
    <source>
        <dbReference type="ARBA" id="ARBA00012360"/>
    </source>
</evidence>
<dbReference type="Gene3D" id="1.20.910.10">
    <property type="entry name" value="Heme oxygenase-like"/>
    <property type="match status" value="1"/>
</dbReference>
<comment type="similarity">
    <text evidence="1">Belongs to the heme oxygenase family.</text>
</comment>
<dbReference type="GO" id="GO:0042167">
    <property type="term" value="P:heme catabolic process"/>
    <property type="evidence" value="ECO:0007669"/>
    <property type="project" value="TreeGrafter"/>
</dbReference>
<dbReference type="EMBL" id="JAHHHV010000012">
    <property type="protein sequence ID" value="MBW4464430.1"/>
    <property type="molecule type" value="Genomic_DNA"/>
</dbReference>
<dbReference type="PIRSF" id="PIRSF000343">
    <property type="entry name" value="Haem_Oase"/>
    <property type="match status" value="1"/>
</dbReference>
<dbReference type="PRINTS" id="PR00088">
    <property type="entry name" value="HAEMOXYGNASE"/>
</dbReference>
<dbReference type="SUPFAM" id="SSF48613">
    <property type="entry name" value="Heme oxygenase-like"/>
    <property type="match status" value="1"/>
</dbReference>
<evidence type="ECO:0000256" key="9">
    <source>
        <dbReference type="PIRSR" id="PIRSR000343-1"/>
    </source>
</evidence>
<dbReference type="GO" id="GO:0006979">
    <property type="term" value="P:response to oxidative stress"/>
    <property type="evidence" value="ECO:0007669"/>
    <property type="project" value="TreeGrafter"/>
</dbReference>
<organism evidence="11 12">
    <name type="scientific">Pegethrix bostrychoides GSE-TBD4-15B</name>
    <dbReference type="NCBI Taxonomy" id="2839662"/>
    <lineage>
        <taxon>Bacteria</taxon>
        <taxon>Bacillati</taxon>
        <taxon>Cyanobacteriota</taxon>
        <taxon>Cyanophyceae</taxon>
        <taxon>Oculatellales</taxon>
        <taxon>Oculatellaceae</taxon>
        <taxon>Pegethrix</taxon>
    </lineage>
</organism>
<dbReference type="FunFam" id="1.20.910.10:FF:000001">
    <property type="entry name" value="Heme oxygenase 1"/>
    <property type="match status" value="1"/>
</dbReference>
<evidence type="ECO:0000256" key="7">
    <source>
        <dbReference type="ARBA" id="ARBA00023004"/>
    </source>
</evidence>
<accession>A0A951U3B8</accession>
<dbReference type="GO" id="GO:0046872">
    <property type="term" value="F:metal ion binding"/>
    <property type="evidence" value="ECO:0007669"/>
    <property type="project" value="UniProtKB-KW"/>
</dbReference>
<comment type="caution">
    <text evidence="11">The sequence shown here is derived from an EMBL/GenBank/DDBJ whole genome shotgun (WGS) entry which is preliminary data.</text>
</comment>
<evidence type="ECO:0000256" key="10">
    <source>
        <dbReference type="PIRSR" id="PIRSR000343-2"/>
    </source>
</evidence>
<dbReference type="InterPro" id="IPR002051">
    <property type="entry name" value="Haem_Oase"/>
</dbReference>
<dbReference type="InterPro" id="IPR016053">
    <property type="entry name" value="Haem_Oase-like"/>
</dbReference>
<feature type="binding site" evidence="9">
    <location>
        <position position="9"/>
    </location>
    <ligand>
        <name>heme b</name>
        <dbReference type="ChEBI" id="CHEBI:60344"/>
    </ligand>
</feature>
<dbReference type="GO" id="GO:0004392">
    <property type="term" value="F:heme oxygenase (decyclizing) activity"/>
    <property type="evidence" value="ECO:0007669"/>
    <property type="project" value="UniProtKB-EC"/>
</dbReference>
<evidence type="ECO:0000256" key="8">
    <source>
        <dbReference type="ARBA" id="ARBA00048328"/>
    </source>
</evidence>
<reference evidence="11" key="2">
    <citation type="journal article" date="2022" name="Microbiol. Resour. Announc.">
        <title>Metagenome Sequencing to Explore Phylogenomics of Terrestrial Cyanobacteria.</title>
        <authorList>
            <person name="Ward R.D."/>
            <person name="Stajich J.E."/>
            <person name="Johansen J.R."/>
            <person name="Huntemann M."/>
            <person name="Clum A."/>
            <person name="Foster B."/>
            <person name="Foster B."/>
            <person name="Roux S."/>
            <person name="Palaniappan K."/>
            <person name="Varghese N."/>
            <person name="Mukherjee S."/>
            <person name="Reddy T.B.K."/>
            <person name="Daum C."/>
            <person name="Copeland A."/>
            <person name="Chen I.A."/>
            <person name="Ivanova N.N."/>
            <person name="Kyrpides N.C."/>
            <person name="Shapiro N."/>
            <person name="Eloe-Fadrosh E.A."/>
            <person name="Pietrasiak N."/>
        </authorList>
    </citation>
    <scope>NUCLEOTIDE SEQUENCE</scope>
    <source>
        <strain evidence="11">GSE-TBD4-15B</strain>
    </source>
</reference>
<dbReference type="Pfam" id="PF01126">
    <property type="entry name" value="Heme_oxygenase"/>
    <property type="match status" value="1"/>
</dbReference>
<dbReference type="GO" id="GO:0015979">
    <property type="term" value="P:photosynthesis"/>
    <property type="evidence" value="ECO:0007669"/>
    <property type="project" value="UniProtKB-KW"/>
</dbReference>
<evidence type="ECO:0000256" key="6">
    <source>
        <dbReference type="ARBA" id="ARBA00023002"/>
    </source>
</evidence>
<feature type="binding site" description="axial binding residue" evidence="10">
    <location>
        <position position="16"/>
    </location>
    <ligand>
        <name>heme b</name>
        <dbReference type="ChEBI" id="CHEBI:60344"/>
    </ligand>
    <ligandPart>
        <name>Fe</name>
        <dbReference type="ChEBI" id="CHEBI:18248"/>
    </ligandPart>
</feature>
<feature type="binding site" evidence="9">
    <location>
        <position position="124"/>
    </location>
    <ligand>
        <name>heme b</name>
        <dbReference type="ChEBI" id="CHEBI:60344"/>
    </ligand>
</feature>
<evidence type="ECO:0000256" key="4">
    <source>
        <dbReference type="ARBA" id="ARBA00022617"/>
    </source>
</evidence>
<keyword evidence="4 9" id="KW-0349">Heme</keyword>
<dbReference type="PROSITE" id="PS00593">
    <property type="entry name" value="HEME_OXYGENASE"/>
    <property type="match status" value="1"/>
</dbReference>
<evidence type="ECO:0000256" key="3">
    <source>
        <dbReference type="ARBA" id="ARBA00022531"/>
    </source>
</evidence>
<evidence type="ECO:0000256" key="5">
    <source>
        <dbReference type="ARBA" id="ARBA00022723"/>
    </source>
</evidence>